<keyword evidence="4" id="KW-1185">Reference proteome</keyword>
<protein>
    <recommendedName>
        <fullName evidence="5">DUF4168 domain-containing protein</fullName>
    </recommendedName>
</protein>
<evidence type="ECO:0000256" key="1">
    <source>
        <dbReference type="SAM" id="MobiDB-lite"/>
    </source>
</evidence>
<name>A0ABQ3DNX8_9GAMM</name>
<reference evidence="4" key="1">
    <citation type="journal article" date="2019" name="Int. J. Syst. Evol. Microbiol.">
        <title>The Global Catalogue of Microorganisms (GCM) 10K type strain sequencing project: providing services to taxonomists for standard genome sequencing and annotation.</title>
        <authorList>
            <consortium name="The Broad Institute Genomics Platform"/>
            <consortium name="The Broad Institute Genome Sequencing Center for Infectious Disease"/>
            <person name="Wu L."/>
            <person name="Ma J."/>
        </authorList>
    </citation>
    <scope>NUCLEOTIDE SEQUENCE [LARGE SCALE GENOMIC DNA]</scope>
    <source>
        <strain evidence="4">KCTC 32998</strain>
    </source>
</reference>
<keyword evidence="2" id="KW-0732">Signal</keyword>
<feature type="chain" id="PRO_5045118753" description="DUF4168 domain-containing protein" evidence="2">
    <location>
        <begin position="26"/>
        <end position="118"/>
    </location>
</feature>
<evidence type="ECO:0008006" key="5">
    <source>
        <dbReference type="Google" id="ProtNLM"/>
    </source>
</evidence>
<accession>A0ABQ3DNX8</accession>
<evidence type="ECO:0000313" key="4">
    <source>
        <dbReference type="Proteomes" id="UP000646745"/>
    </source>
</evidence>
<sequence>MIDFKKTLLFTVAGAIAATSAMASAAEPTCSADALKQAVTQQTQQIDSYLSQSSNPQKTQQEMASMARGLRESGQVSDHSQEMQKLASGESFEPSQAFCDDLHTTMDAVQTYMEQHPN</sequence>
<gene>
    <name evidence="3" type="ORF">GCM10009038_04300</name>
</gene>
<proteinExistence type="predicted"/>
<dbReference type="RefSeq" id="WP_189442930.1">
    <property type="nucleotide sequence ID" value="NZ_BMZI01000001.1"/>
</dbReference>
<feature type="region of interest" description="Disordered" evidence="1">
    <location>
        <begin position="46"/>
        <end position="98"/>
    </location>
</feature>
<dbReference type="Proteomes" id="UP000646745">
    <property type="component" value="Unassembled WGS sequence"/>
</dbReference>
<evidence type="ECO:0000313" key="3">
    <source>
        <dbReference type="EMBL" id="GHB09799.1"/>
    </source>
</evidence>
<feature type="compositionally biased region" description="Polar residues" evidence="1">
    <location>
        <begin position="46"/>
        <end position="63"/>
    </location>
</feature>
<comment type="caution">
    <text evidence="3">The sequence shown here is derived from an EMBL/GenBank/DDBJ whole genome shotgun (WGS) entry which is preliminary data.</text>
</comment>
<feature type="signal peptide" evidence="2">
    <location>
        <begin position="1"/>
        <end position="25"/>
    </location>
</feature>
<evidence type="ECO:0000256" key="2">
    <source>
        <dbReference type="SAM" id="SignalP"/>
    </source>
</evidence>
<dbReference type="EMBL" id="BMZI01000001">
    <property type="protein sequence ID" value="GHB09799.1"/>
    <property type="molecule type" value="Genomic_DNA"/>
</dbReference>
<organism evidence="3 4">
    <name type="scientific">Salinicola rhizosphaerae</name>
    <dbReference type="NCBI Taxonomy" id="1443141"/>
    <lineage>
        <taxon>Bacteria</taxon>
        <taxon>Pseudomonadati</taxon>
        <taxon>Pseudomonadota</taxon>
        <taxon>Gammaproteobacteria</taxon>
        <taxon>Oceanospirillales</taxon>
        <taxon>Halomonadaceae</taxon>
        <taxon>Salinicola</taxon>
    </lineage>
</organism>